<evidence type="ECO:0000256" key="3">
    <source>
        <dbReference type="SAM" id="MobiDB-lite"/>
    </source>
</evidence>
<feature type="transmembrane region" description="Helical" evidence="4">
    <location>
        <begin position="332"/>
        <end position="353"/>
    </location>
</feature>
<dbReference type="PROSITE" id="PS50935">
    <property type="entry name" value="SSB"/>
    <property type="match status" value="1"/>
</dbReference>
<feature type="transmembrane region" description="Helical" evidence="4">
    <location>
        <begin position="579"/>
        <end position="599"/>
    </location>
</feature>
<accession>A0AAV5GMK0</accession>
<evidence type="ECO:0000313" key="6">
    <source>
        <dbReference type="Proteomes" id="UP001342314"/>
    </source>
</evidence>
<dbReference type="InterPro" id="IPR012340">
    <property type="entry name" value="NA-bd_OB-fold"/>
</dbReference>
<dbReference type="PANTHER" id="PTHR40467">
    <property type="match status" value="1"/>
</dbReference>
<feature type="transmembrane region" description="Helical" evidence="4">
    <location>
        <begin position="542"/>
        <end position="567"/>
    </location>
</feature>
<reference evidence="5 6" key="1">
    <citation type="submission" date="2021-12" db="EMBL/GenBank/DDBJ databases">
        <title>High titer production of polyol ester of fatty acids by Rhodotorula paludigena BS15 towards product separation-free biomass refinery.</title>
        <authorList>
            <person name="Mano J."/>
            <person name="Ono H."/>
            <person name="Tanaka T."/>
            <person name="Naito K."/>
            <person name="Sushida H."/>
            <person name="Ike M."/>
            <person name="Tokuyasu K."/>
            <person name="Kitaoka M."/>
        </authorList>
    </citation>
    <scope>NUCLEOTIDE SEQUENCE [LARGE SCALE GENOMIC DNA]</scope>
    <source>
        <strain evidence="5 6">BS15</strain>
    </source>
</reference>
<evidence type="ECO:0000256" key="1">
    <source>
        <dbReference type="ARBA" id="ARBA00023125"/>
    </source>
</evidence>
<dbReference type="CDD" id="cd04496">
    <property type="entry name" value="SSB_OBF"/>
    <property type="match status" value="1"/>
</dbReference>
<dbReference type="InterPro" id="IPR000424">
    <property type="entry name" value="Primosome_PriB/ssb"/>
</dbReference>
<keyword evidence="4" id="KW-0812">Transmembrane</keyword>
<evidence type="ECO:0000313" key="5">
    <source>
        <dbReference type="EMBL" id="GJN91120.1"/>
    </source>
</evidence>
<dbReference type="PANTHER" id="PTHR40467:SF1">
    <property type="match status" value="1"/>
</dbReference>
<proteinExistence type="predicted"/>
<evidence type="ECO:0000256" key="4">
    <source>
        <dbReference type="SAM" id="Phobius"/>
    </source>
</evidence>
<keyword evidence="4" id="KW-0472">Membrane</keyword>
<feature type="compositionally biased region" description="Low complexity" evidence="3">
    <location>
        <begin position="222"/>
        <end position="233"/>
    </location>
</feature>
<keyword evidence="1 2" id="KW-0238">DNA-binding</keyword>
<keyword evidence="6" id="KW-1185">Reference proteome</keyword>
<feature type="transmembrane region" description="Helical" evidence="4">
    <location>
        <begin position="434"/>
        <end position="458"/>
    </location>
</feature>
<dbReference type="SUPFAM" id="SSF50249">
    <property type="entry name" value="Nucleic acid-binding proteins"/>
    <property type="match status" value="1"/>
</dbReference>
<feature type="compositionally biased region" description="Basic and acidic residues" evidence="3">
    <location>
        <begin position="261"/>
        <end position="273"/>
    </location>
</feature>
<gene>
    <name evidence="5" type="ORF">Rhopal_004138-T1</name>
</gene>
<dbReference type="Gene3D" id="2.40.50.140">
    <property type="entry name" value="Nucleic acid-binding proteins"/>
    <property type="match status" value="1"/>
</dbReference>
<feature type="transmembrane region" description="Helical" evidence="4">
    <location>
        <begin position="606"/>
        <end position="624"/>
    </location>
</feature>
<keyword evidence="4" id="KW-1133">Transmembrane helix</keyword>
<feature type="transmembrane region" description="Helical" evidence="4">
    <location>
        <begin position="636"/>
        <end position="654"/>
    </location>
</feature>
<dbReference type="EMBL" id="BQKY01000008">
    <property type="protein sequence ID" value="GJN91120.1"/>
    <property type="molecule type" value="Genomic_DNA"/>
</dbReference>
<comment type="caution">
    <text evidence="5">The sequence shown here is derived from an EMBL/GenBank/DDBJ whole genome shotgun (WGS) entry which is preliminary data.</text>
</comment>
<organism evidence="5 6">
    <name type="scientific">Rhodotorula paludigena</name>
    <dbReference type="NCBI Taxonomy" id="86838"/>
    <lineage>
        <taxon>Eukaryota</taxon>
        <taxon>Fungi</taxon>
        <taxon>Dikarya</taxon>
        <taxon>Basidiomycota</taxon>
        <taxon>Pucciniomycotina</taxon>
        <taxon>Microbotryomycetes</taxon>
        <taxon>Sporidiobolales</taxon>
        <taxon>Sporidiobolaceae</taxon>
        <taxon>Rhodotorula</taxon>
    </lineage>
</organism>
<sequence>MFASLRPAALSGVRAFSTSRVAARDLAKMTLVGRIGGVDIREGKNGQQYLTYKVATTDKGRPPKEGEEYVRPPTSWHTIFAHGGAVERLQFLEKGSLVYVEAEFSVRNVKDETTGAYSTQILATHARYVPIRACKFAFTPSTLIPRLFSPTSLAPSPSLGRAGVTAMFTSFNEGDAEHPRDWNEAPAYLPGRFHAHARPAAPSAPSGSRASSVHRLAFAPLSPTTSSFPSRAASPPPGQAPRTRTRPLGRALLALSPTRARRAEAEREHEERSTLLGGWMGGATARGVQQVLAAAGEDDEAAAEEEEEPDKGLLRPGRRKVERWMRTWWRRWAILVGAPCLIIWLWCSVPFPVSDPYKEEPPWHLVLPRSLTVELEFVEQPPDDGDGPPVDAPDDDLPVDANFWYFLLFYYGIYLAIALIFVTKLFDLYRLNWWPAALGGTASYVFFWLLSLSVGFLLHHFDLDGFGRRTRSRRPEAQEWDWERKTTWVLLAFATMALPALACFTKLRADRRNSYRRSLTPAQKTFLERQLSQRMPRSYRRFLWFLGNLALTLLALIVGQAFATVYLSTLPHSNIEGLVYVWTWIVTVNLLNAVSNWILQRKIRSQALVFVFRFYFFLVYYVFYRNLFARLRSPDQAAYITLLSSSFVVLWYPLSMSKTFWRVLRWTVGMDLDWQEYAEQKGQELYLRNLSENVTMIAFLGWLSILHWGSNRQVYPFFAFDDPYDPYTYRLTLTASLVIYAAELVSSWLARLVCWICYSIDVTNLGLDQFRAHASRSVSPTSAITDLETLLQPELVVACVFTSCHVLSDMLLFLVKLNFR</sequence>
<feature type="region of interest" description="Disordered" evidence="3">
    <location>
        <begin position="221"/>
        <end position="273"/>
    </location>
</feature>
<name>A0AAV5GMK0_9BASI</name>
<feature type="transmembrane region" description="Helical" evidence="4">
    <location>
        <begin position="488"/>
        <end position="507"/>
    </location>
</feature>
<evidence type="ECO:0000256" key="2">
    <source>
        <dbReference type="PROSITE-ProRule" id="PRU00252"/>
    </source>
</evidence>
<feature type="transmembrane region" description="Helical" evidence="4">
    <location>
        <begin position="403"/>
        <end position="422"/>
    </location>
</feature>
<feature type="transmembrane region" description="Helical" evidence="4">
    <location>
        <begin position="690"/>
        <end position="709"/>
    </location>
</feature>
<dbReference type="Pfam" id="PF00436">
    <property type="entry name" value="SSB"/>
    <property type="match status" value="1"/>
</dbReference>
<dbReference type="AlphaFoldDB" id="A0AAV5GMK0"/>
<dbReference type="InterPro" id="IPR039966">
    <property type="entry name" value="C553.12c"/>
</dbReference>
<protein>
    <submittedName>
        <fullName evidence="5">Uncharacterized protein</fullName>
    </submittedName>
</protein>
<dbReference type="Proteomes" id="UP001342314">
    <property type="component" value="Unassembled WGS sequence"/>
</dbReference>
<dbReference type="GO" id="GO:0003697">
    <property type="term" value="F:single-stranded DNA binding"/>
    <property type="evidence" value="ECO:0007669"/>
    <property type="project" value="InterPro"/>
</dbReference>